<dbReference type="SUPFAM" id="SSF56801">
    <property type="entry name" value="Acetyl-CoA synthetase-like"/>
    <property type="match status" value="1"/>
</dbReference>
<gene>
    <name evidence="6" type="ORF">CTI12_AA012490</name>
</gene>
<proteinExistence type="inferred from homology"/>
<organism evidence="6 7">
    <name type="scientific">Artemisia annua</name>
    <name type="common">Sweet wormwood</name>
    <dbReference type="NCBI Taxonomy" id="35608"/>
    <lineage>
        <taxon>Eukaryota</taxon>
        <taxon>Viridiplantae</taxon>
        <taxon>Streptophyta</taxon>
        <taxon>Embryophyta</taxon>
        <taxon>Tracheophyta</taxon>
        <taxon>Spermatophyta</taxon>
        <taxon>Magnoliopsida</taxon>
        <taxon>eudicotyledons</taxon>
        <taxon>Gunneridae</taxon>
        <taxon>Pentapetalae</taxon>
        <taxon>asterids</taxon>
        <taxon>campanulids</taxon>
        <taxon>Asterales</taxon>
        <taxon>Asteraceae</taxon>
        <taxon>Asteroideae</taxon>
        <taxon>Anthemideae</taxon>
        <taxon>Artemisiinae</taxon>
        <taxon>Artemisia</taxon>
    </lineage>
</organism>
<name>A0A2U1QMB1_ARTAN</name>
<dbReference type="GO" id="GO:0009698">
    <property type="term" value="P:phenylpropanoid metabolic process"/>
    <property type="evidence" value="ECO:0007669"/>
    <property type="project" value="UniProtKB-KW"/>
</dbReference>
<dbReference type="AlphaFoldDB" id="A0A2U1QMB1"/>
<dbReference type="Gene3D" id="3.40.50.12780">
    <property type="entry name" value="N-terminal domain of ligase-like"/>
    <property type="match status" value="1"/>
</dbReference>
<accession>A0A2U1QMB1</accession>
<protein>
    <submittedName>
        <fullName evidence="6">AMP-binding, conserved site-containing protein</fullName>
    </submittedName>
</protein>
<dbReference type="InterPro" id="IPR042099">
    <property type="entry name" value="ANL_N_sf"/>
</dbReference>
<dbReference type="EMBL" id="PKPP01000034">
    <property type="protein sequence ID" value="PWA99122.1"/>
    <property type="molecule type" value="Genomic_DNA"/>
</dbReference>
<dbReference type="PROSITE" id="PS00455">
    <property type="entry name" value="AMP_BINDING"/>
    <property type="match status" value="1"/>
</dbReference>
<dbReference type="PANTHER" id="PTHR43859:SF2">
    <property type="entry name" value="BUTYRATE--COA LIGASE AAE11, PEROXISOMAL"/>
    <property type="match status" value="1"/>
</dbReference>
<evidence type="ECO:0000313" key="6">
    <source>
        <dbReference type="EMBL" id="PWA99122.1"/>
    </source>
</evidence>
<feature type="domain" description="AMP-dependent synthetase/ligase" evidence="5">
    <location>
        <begin position="107"/>
        <end position="164"/>
    </location>
</feature>
<dbReference type="UniPathway" id="UPA00372">
    <property type="reaction ID" value="UER00547"/>
</dbReference>
<dbReference type="GO" id="GO:0016874">
    <property type="term" value="F:ligase activity"/>
    <property type="evidence" value="ECO:0007669"/>
    <property type="project" value="UniProtKB-KW"/>
</dbReference>
<comment type="pathway">
    <text evidence="1">Phytoalexin biosynthesis; 3,4',5-trihydroxystilbene biosynthesis; 3,4',5-trihydroxystilbene from trans-4-coumarate: step 1/2.</text>
</comment>
<reference evidence="6 7" key="1">
    <citation type="journal article" date="2018" name="Mol. Plant">
        <title>The genome of Artemisia annua provides insight into the evolution of Asteraceae family and artemisinin biosynthesis.</title>
        <authorList>
            <person name="Shen Q."/>
            <person name="Zhang L."/>
            <person name="Liao Z."/>
            <person name="Wang S."/>
            <person name="Yan T."/>
            <person name="Shi P."/>
            <person name="Liu M."/>
            <person name="Fu X."/>
            <person name="Pan Q."/>
            <person name="Wang Y."/>
            <person name="Lv Z."/>
            <person name="Lu X."/>
            <person name="Zhang F."/>
            <person name="Jiang W."/>
            <person name="Ma Y."/>
            <person name="Chen M."/>
            <person name="Hao X."/>
            <person name="Li L."/>
            <person name="Tang Y."/>
            <person name="Lv G."/>
            <person name="Zhou Y."/>
            <person name="Sun X."/>
            <person name="Brodelius P.E."/>
            <person name="Rose J.K.C."/>
            <person name="Tang K."/>
        </authorList>
    </citation>
    <scope>NUCLEOTIDE SEQUENCE [LARGE SCALE GENOMIC DNA]</scope>
    <source>
        <strain evidence="7">cv. Huhao1</strain>
        <tissue evidence="6">Leaf</tissue>
    </source>
</reference>
<comment type="caution">
    <text evidence="6">The sequence shown here is derived from an EMBL/GenBank/DDBJ whole genome shotgun (WGS) entry which is preliminary data.</text>
</comment>
<evidence type="ECO:0000256" key="4">
    <source>
        <dbReference type="ARBA" id="ARBA00023051"/>
    </source>
</evidence>
<dbReference type="OrthoDB" id="10253115at2759"/>
<dbReference type="InterPro" id="IPR020845">
    <property type="entry name" value="AMP-binding_CS"/>
</dbReference>
<dbReference type="STRING" id="35608.A0A2U1QMB1"/>
<dbReference type="InterPro" id="IPR000873">
    <property type="entry name" value="AMP-dep_synth/lig_dom"/>
</dbReference>
<keyword evidence="4" id="KW-0587">Phenylpropanoid metabolism</keyword>
<sequence length="492" mass="54953">MAMMNSNTFCQNDMVRVMARQHPEVAVTEGVSTFLIQCLSESLRRSHMLAYMVQGCAMNCCFSLRKSNYGSTEMPIMQARAHTPGSHPGIGFHQRPGSLRIIPGEELEEEWDAIALNYTSGTTSDPKGVVYSHCGAFLSTMSLIQGWEMGSEVAYLWSLPMFQCTLIPYDSDYSLFPWKAKNRCTNSPAYGYMENKYNNGAPQHGGKMRLCDSKYRMISWSMTYGKKELEENFADRDARLCPQCKNTLKDARVRYATHLCIPDATTTAHQIVLDQKDGFFVVDLEAKKEKMQMMPNTPFTHKVGDCPKMVATHNGMKMVDFAWGIVNVEPVSSAEYIGYDNLSSSGMSNRLRTPSTAALDATLVFPNSMNQNVVWPLPQANIYWIAPVIQACLSDAALSGYLMVSSVFYTGLEVGQAFVAESHYYYEPGTGKKFRSLSTDQRHLAELQENSPLSSVLEELRDNNVPISKAINLASSKKVENCVISCQCLYGL</sequence>
<comment type="similarity">
    <text evidence="2">Belongs to the ATP-dependent AMP-binding enzyme family.</text>
</comment>
<dbReference type="PANTHER" id="PTHR43859">
    <property type="entry name" value="ACYL-ACTIVATING ENZYME"/>
    <property type="match status" value="1"/>
</dbReference>
<evidence type="ECO:0000313" key="7">
    <source>
        <dbReference type="Proteomes" id="UP000245207"/>
    </source>
</evidence>
<keyword evidence="3" id="KW-0436">Ligase</keyword>
<evidence type="ECO:0000259" key="5">
    <source>
        <dbReference type="Pfam" id="PF00501"/>
    </source>
</evidence>
<dbReference type="Pfam" id="PF00501">
    <property type="entry name" value="AMP-binding"/>
    <property type="match status" value="1"/>
</dbReference>
<evidence type="ECO:0000256" key="2">
    <source>
        <dbReference type="ARBA" id="ARBA00006432"/>
    </source>
</evidence>
<keyword evidence="7" id="KW-1185">Reference proteome</keyword>
<dbReference type="Proteomes" id="UP000245207">
    <property type="component" value="Unassembled WGS sequence"/>
</dbReference>
<evidence type="ECO:0000256" key="1">
    <source>
        <dbReference type="ARBA" id="ARBA00004930"/>
    </source>
</evidence>
<evidence type="ECO:0000256" key="3">
    <source>
        <dbReference type="ARBA" id="ARBA00022598"/>
    </source>
</evidence>